<evidence type="ECO:0000313" key="3">
    <source>
        <dbReference type="Proteomes" id="UP000777438"/>
    </source>
</evidence>
<dbReference type="EMBL" id="JAGPYM010000007">
    <property type="protein sequence ID" value="KAH6892408.1"/>
    <property type="molecule type" value="Genomic_DNA"/>
</dbReference>
<evidence type="ECO:0000313" key="2">
    <source>
        <dbReference type="EMBL" id="KAH6892408.1"/>
    </source>
</evidence>
<name>A0A9P9AR59_9HYPO</name>
<evidence type="ECO:0000259" key="1">
    <source>
        <dbReference type="Pfam" id="PF07143"/>
    </source>
</evidence>
<protein>
    <recommendedName>
        <fullName evidence="1">AttH domain-containing protein</fullName>
    </recommendedName>
</protein>
<dbReference type="PANTHER" id="PTHR40617">
    <property type="entry name" value="TERPENE CYCLASE ASQC"/>
    <property type="match status" value="1"/>
</dbReference>
<comment type="caution">
    <text evidence="2">The sequence shown here is derived from an EMBL/GenBank/DDBJ whole genome shotgun (WGS) entry which is preliminary data.</text>
</comment>
<dbReference type="InterPro" id="IPR010791">
    <property type="entry name" value="AttH_dom"/>
</dbReference>
<dbReference type="InterPro" id="IPR053112">
    <property type="entry name" value="Fungal_Dehydratase/Hydratase"/>
</dbReference>
<dbReference type="Proteomes" id="UP000777438">
    <property type="component" value="Unassembled WGS sequence"/>
</dbReference>
<sequence>MSSFITTTRGKQYLAISHIMTPFKNICRSSVLDLASYEYWVDFSYCNSVADNTSETSQPFAIDFEGYGFGSTTDDNISKMYAYANSNNASHSFNITWESTAKAVLNGGSGVIGFGPESANATEWGIPAGKTDGSLTLDGKTSEIDTENSFTWYDRQISYGSPRNWTWFELTFPGTEIKASIWAQDGGPAEGDVTYTFATVRIGESQLVLAYELIPDMSNTWTSPNSGLVYPLSWKLKFENGDYLTVKSVRADQEMYGWKDPLDSAYEGFITTSGKFFGQKHGYGVVELVTIYQ</sequence>
<accession>A0A9P9AR59</accession>
<gene>
    <name evidence="2" type="ORF">B0T10DRAFT_528197</name>
</gene>
<organism evidence="2 3">
    <name type="scientific">Thelonectria olida</name>
    <dbReference type="NCBI Taxonomy" id="1576542"/>
    <lineage>
        <taxon>Eukaryota</taxon>
        <taxon>Fungi</taxon>
        <taxon>Dikarya</taxon>
        <taxon>Ascomycota</taxon>
        <taxon>Pezizomycotina</taxon>
        <taxon>Sordariomycetes</taxon>
        <taxon>Hypocreomycetidae</taxon>
        <taxon>Hypocreales</taxon>
        <taxon>Nectriaceae</taxon>
        <taxon>Thelonectria</taxon>
    </lineage>
</organism>
<dbReference type="PANTHER" id="PTHR40617:SF1">
    <property type="entry name" value="ATTH DOMAIN-CONTAINING PROTEIN-RELATED"/>
    <property type="match status" value="1"/>
</dbReference>
<proteinExistence type="predicted"/>
<dbReference type="InterPro" id="IPR023374">
    <property type="entry name" value="AttH-like_dom_sf"/>
</dbReference>
<dbReference type="Pfam" id="PF17186">
    <property type="entry name" value="Lipocalin_9"/>
    <property type="match status" value="1"/>
</dbReference>
<feature type="domain" description="AttH" evidence="1">
    <location>
        <begin position="31"/>
        <end position="158"/>
    </location>
</feature>
<dbReference type="SUPFAM" id="SSF159245">
    <property type="entry name" value="AttH-like"/>
    <property type="match status" value="1"/>
</dbReference>
<dbReference type="OrthoDB" id="5295747at2759"/>
<dbReference type="Gene3D" id="2.40.370.10">
    <property type="entry name" value="AttH-like domain"/>
    <property type="match status" value="2"/>
</dbReference>
<keyword evidence="3" id="KW-1185">Reference proteome</keyword>
<reference evidence="2 3" key="1">
    <citation type="journal article" date="2021" name="Nat. Commun.">
        <title>Genetic determinants of endophytism in the Arabidopsis root mycobiome.</title>
        <authorList>
            <person name="Mesny F."/>
            <person name="Miyauchi S."/>
            <person name="Thiergart T."/>
            <person name="Pickel B."/>
            <person name="Atanasova L."/>
            <person name="Karlsson M."/>
            <person name="Huettel B."/>
            <person name="Barry K.W."/>
            <person name="Haridas S."/>
            <person name="Chen C."/>
            <person name="Bauer D."/>
            <person name="Andreopoulos W."/>
            <person name="Pangilinan J."/>
            <person name="LaButti K."/>
            <person name="Riley R."/>
            <person name="Lipzen A."/>
            <person name="Clum A."/>
            <person name="Drula E."/>
            <person name="Henrissat B."/>
            <person name="Kohler A."/>
            <person name="Grigoriev I.V."/>
            <person name="Martin F.M."/>
            <person name="Hacquard S."/>
        </authorList>
    </citation>
    <scope>NUCLEOTIDE SEQUENCE [LARGE SCALE GENOMIC DNA]</scope>
    <source>
        <strain evidence="2 3">MPI-CAGE-CH-0241</strain>
    </source>
</reference>
<dbReference type="Pfam" id="PF07143">
    <property type="entry name" value="CrtC"/>
    <property type="match status" value="1"/>
</dbReference>
<dbReference type="AlphaFoldDB" id="A0A9P9AR59"/>